<sequence length="147" mass="17628">MKMNFKTIIFFLIIYIQISIERRSSTRIQVVGVIGTILCKGKPYYHARVKLVNYLTFRYLDVLDSITTNRYGYFYVRGHTKGYFTIRPYLEIYHKCNRERKGYKEISIRIPTSYVFRGPVIHKYYNLGFFDLAGVKSKKKYVLEYIK</sequence>
<dbReference type="InterPro" id="IPR038479">
    <property type="entry name" value="Transthyretin-like_sf"/>
</dbReference>
<evidence type="ECO:0000256" key="4">
    <source>
        <dbReference type="ARBA" id="ARBA00022729"/>
    </source>
</evidence>
<dbReference type="Pfam" id="PF01060">
    <property type="entry name" value="TTR-52"/>
    <property type="match status" value="1"/>
</dbReference>
<dbReference type="STRING" id="75913.A0A0K0FES7"/>
<protein>
    <submittedName>
        <fullName evidence="7">Transthyretin-like family protein</fullName>
    </submittedName>
</protein>
<evidence type="ECO:0000256" key="5">
    <source>
        <dbReference type="SAM" id="SignalP"/>
    </source>
</evidence>
<dbReference type="Proteomes" id="UP000035680">
    <property type="component" value="Unassembled WGS sequence"/>
</dbReference>
<keyword evidence="3" id="KW-0964">Secreted</keyword>
<dbReference type="PANTHER" id="PTHR21700">
    <property type="entry name" value="TRANSTHYRETIN-LIKE FAMILY PROTEIN-RELATED"/>
    <property type="match status" value="1"/>
</dbReference>
<organism evidence="6 7">
    <name type="scientific">Strongyloides venezuelensis</name>
    <name type="common">Threadworm</name>
    <dbReference type="NCBI Taxonomy" id="75913"/>
    <lineage>
        <taxon>Eukaryota</taxon>
        <taxon>Metazoa</taxon>
        <taxon>Ecdysozoa</taxon>
        <taxon>Nematoda</taxon>
        <taxon>Chromadorea</taxon>
        <taxon>Rhabditida</taxon>
        <taxon>Tylenchina</taxon>
        <taxon>Panagrolaimomorpha</taxon>
        <taxon>Strongyloidoidea</taxon>
        <taxon>Strongyloididae</taxon>
        <taxon>Strongyloides</taxon>
    </lineage>
</organism>
<comment type="subcellular location">
    <subcellularLocation>
        <location evidence="1">Secreted</location>
    </subcellularLocation>
</comment>
<evidence type="ECO:0000256" key="1">
    <source>
        <dbReference type="ARBA" id="ARBA00004613"/>
    </source>
</evidence>
<keyword evidence="4 5" id="KW-0732">Signal</keyword>
<evidence type="ECO:0000313" key="6">
    <source>
        <dbReference type="Proteomes" id="UP000035680"/>
    </source>
</evidence>
<dbReference type="AlphaFoldDB" id="A0A0K0FES7"/>
<keyword evidence="6" id="KW-1185">Reference proteome</keyword>
<dbReference type="GO" id="GO:0005576">
    <property type="term" value="C:extracellular region"/>
    <property type="evidence" value="ECO:0007669"/>
    <property type="project" value="UniProtKB-SubCell"/>
</dbReference>
<name>A0A0K0FES7_STRVS</name>
<reference evidence="6" key="1">
    <citation type="submission" date="2014-07" db="EMBL/GenBank/DDBJ databases">
        <authorList>
            <person name="Martin A.A"/>
            <person name="De Silva N."/>
        </authorList>
    </citation>
    <scope>NUCLEOTIDE SEQUENCE</scope>
</reference>
<dbReference type="Gene3D" id="2.60.40.3330">
    <property type="match status" value="1"/>
</dbReference>
<evidence type="ECO:0000256" key="3">
    <source>
        <dbReference type="ARBA" id="ARBA00022525"/>
    </source>
</evidence>
<evidence type="ECO:0000313" key="7">
    <source>
        <dbReference type="WBParaSite" id="SVE_0736300.1"/>
    </source>
</evidence>
<evidence type="ECO:0000256" key="2">
    <source>
        <dbReference type="ARBA" id="ARBA00010112"/>
    </source>
</evidence>
<accession>A0A0K0FES7</accession>
<dbReference type="InterPro" id="IPR001534">
    <property type="entry name" value="Transthyretin-like"/>
</dbReference>
<proteinExistence type="inferred from homology"/>
<feature type="signal peptide" evidence="5">
    <location>
        <begin position="1"/>
        <end position="20"/>
    </location>
</feature>
<dbReference type="GO" id="GO:0009986">
    <property type="term" value="C:cell surface"/>
    <property type="evidence" value="ECO:0007669"/>
    <property type="project" value="InterPro"/>
</dbReference>
<reference evidence="7" key="2">
    <citation type="submission" date="2015-08" db="UniProtKB">
        <authorList>
            <consortium name="WormBaseParasite"/>
        </authorList>
    </citation>
    <scope>IDENTIFICATION</scope>
</reference>
<comment type="similarity">
    <text evidence="2">Belongs to the nematode transthyretin-like family.</text>
</comment>
<feature type="chain" id="PRO_5005329565" evidence="5">
    <location>
        <begin position="21"/>
        <end position="147"/>
    </location>
</feature>
<dbReference type="WBParaSite" id="SVE_0736300.1">
    <property type="protein sequence ID" value="SVE_0736300.1"/>
    <property type="gene ID" value="SVE_0736300"/>
</dbReference>